<gene>
    <name evidence="2" type="ORF">BCR33DRAFT_717344</name>
</gene>
<evidence type="ECO:0000256" key="1">
    <source>
        <dbReference type="SAM" id="MobiDB-lite"/>
    </source>
</evidence>
<dbReference type="OrthoDB" id="2155158at2759"/>
<proteinExistence type="predicted"/>
<reference evidence="2 3" key="1">
    <citation type="submission" date="2016-07" db="EMBL/GenBank/DDBJ databases">
        <title>Pervasive Adenine N6-methylation of Active Genes in Fungi.</title>
        <authorList>
            <consortium name="DOE Joint Genome Institute"/>
            <person name="Mondo S.J."/>
            <person name="Dannebaum R.O."/>
            <person name="Kuo R.C."/>
            <person name="Labutti K."/>
            <person name="Haridas S."/>
            <person name="Kuo A."/>
            <person name="Salamov A."/>
            <person name="Ahrendt S.R."/>
            <person name="Lipzen A."/>
            <person name="Sullivan W."/>
            <person name="Andreopoulos W.B."/>
            <person name="Clum A."/>
            <person name="Lindquist E."/>
            <person name="Daum C."/>
            <person name="Ramamoorthy G.K."/>
            <person name="Gryganskyi A."/>
            <person name="Culley D."/>
            <person name="Magnuson J.K."/>
            <person name="James T.Y."/>
            <person name="O'Malley M.A."/>
            <person name="Stajich J.E."/>
            <person name="Spatafora J.W."/>
            <person name="Visel A."/>
            <person name="Grigoriev I.V."/>
        </authorList>
    </citation>
    <scope>NUCLEOTIDE SEQUENCE [LARGE SCALE GENOMIC DNA]</scope>
    <source>
        <strain evidence="2 3">JEL800</strain>
    </source>
</reference>
<dbReference type="AlphaFoldDB" id="A0A1Y2C9Y5"/>
<comment type="caution">
    <text evidence="2">The sequence shown here is derived from an EMBL/GenBank/DDBJ whole genome shotgun (WGS) entry which is preliminary data.</text>
</comment>
<organism evidence="2 3">
    <name type="scientific">Rhizoclosmatium globosum</name>
    <dbReference type="NCBI Taxonomy" id="329046"/>
    <lineage>
        <taxon>Eukaryota</taxon>
        <taxon>Fungi</taxon>
        <taxon>Fungi incertae sedis</taxon>
        <taxon>Chytridiomycota</taxon>
        <taxon>Chytridiomycota incertae sedis</taxon>
        <taxon>Chytridiomycetes</taxon>
        <taxon>Chytridiales</taxon>
        <taxon>Chytriomycetaceae</taxon>
        <taxon>Rhizoclosmatium</taxon>
    </lineage>
</organism>
<name>A0A1Y2C9Y5_9FUNG</name>
<protein>
    <submittedName>
        <fullName evidence="2">Uncharacterized protein</fullName>
    </submittedName>
</protein>
<evidence type="ECO:0000313" key="2">
    <source>
        <dbReference type="EMBL" id="ORY43664.1"/>
    </source>
</evidence>
<evidence type="ECO:0000313" key="3">
    <source>
        <dbReference type="Proteomes" id="UP000193642"/>
    </source>
</evidence>
<dbReference type="Proteomes" id="UP000193642">
    <property type="component" value="Unassembled WGS sequence"/>
</dbReference>
<sequence length="306" mass="33148">MTMNAASYDMGNIFAAHQIGGISKSLSGTTLTKTSSTFPSATVSRPLSPSTSVTPSIAPCPLPSTTTAPAIMPSKIAPAQWTEVITKFHVPLTADSQASSPHSDHTALAPVPVIAPAATPATQWKEVTTRFQIPTDVLERLHKKPISVITSTLPASTQSPNIGNIRSPSEYTICAISGISRRNISELKNDLKRGNVDTTKIANIQFTSDSICEVLLLKCYADQFCGIMKSWNFEVLPGGSTLVPPPNCTAIPQFYNNLFRRFKRTISRQSTENITSSCYEFILNEILANNSELQAMYAAFLQTNSF</sequence>
<feature type="compositionally biased region" description="Polar residues" evidence="1">
    <location>
        <begin position="38"/>
        <end position="55"/>
    </location>
</feature>
<feature type="region of interest" description="Disordered" evidence="1">
    <location>
        <begin position="33"/>
        <end position="60"/>
    </location>
</feature>
<dbReference type="EMBL" id="MCGO01000024">
    <property type="protein sequence ID" value="ORY43664.1"/>
    <property type="molecule type" value="Genomic_DNA"/>
</dbReference>
<accession>A0A1Y2C9Y5</accession>
<keyword evidence="3" id="KW-1185">Reference proteome</keyword>